<evidence type="ECO:0000313" key="3">
    <source>
        <dbReference type="Proteomes" id="UP001186104"/>
    </source>
</evidence>
<sequence length="175" mass="19068">MAAKRVEIGATGETVRKNIARVRNDRGMTLRALSDTMSELGHPLSNSSISQIENGSRRVDVDDLMALAIALDVSPNTLLIEPAYDGDLEVNASGAERVSVRSLWFFLDGMRSLRTSNLDFAVASQPPFLRPATYAWRSTKPGDGPLLVSRMIESDGTDVSIRASFGYSTIFAEDD</sequence>
<comment type="caution">
    <text evidence="2">The sequence shown here is derived from an EMBL/GenBank/DDBJ whole genome shotgun (WGS) entry which is preliminary data.</text>
</comment>
<organism evidence="2 3">
    <name type="scientific">Rhodococcus cerastii</name>
    <dbReference type="NCBI Taxonomy" id="908616"/>
    <lineage>
        <taxon>Bacteria</taxon>
        <taxon>Bacillati</taxon>
        <taxon>Actinomycetota</taxon>
        <taxon>Actinomycetes</taxon>
        <taxon>Mycobacteriales</taxon>
        <taxon>Nocardiaceae</taxon>
        <taxon>Rhodococcus</taxon>
    </lineage>
</organism>
<keyword evidence="3" id="KW-1185">Reference proteome</keyword>
<protein>
    <submittedName>
        <fullName evidence="2">Helix-turn-helix transcriptional regulator</fullName>
    </submittedName>
</protein>
<dbReference type="RefSeq" id="WP_317532880.1">
    <property type="nucleotide sequence ID" value="NZ_JAWLKF010000004.1"/>
</dbReference>
<dbReference type="Gene3D" id="1.10.260.40">
    <property type="entry name" value="lambda repressor-like DNA-binding domains"/>
    <property type="match status" value="1"/>
</dbReference>
<dbReference type="PROSITE" id="PS50943">
    <property type="entry name" value="HTH_CROC1"/>
    <property type="match status" value="1"/>
</dbReference>
<dbReference type="CDD" id="cd00093">
    <property type="entry name" value="HTH_XRE"/>
    <property type="match status" value="1"/>
</dbReference>
<accession>A0ABU4D042</accession>
<evidence type="ECO:0000313" key="2">
    <source>
        <dbReference type="EMBL" id="MDV6302756.1"/>
    </source>
</evidence>
<dbReference type="InterPro" id="IPR010982">
    <property type="entry name" value="Lambda_DNA-bd_dom_sf"/>
</dbReference>
<dbReference type="Pfam" id="PF01381">
    <property type="entry name" value="HTH_3"/>
    <property type="match status" value="1"/>
</dbReference>
<feature type="domain" description="HTH cro/C1-type" evidence="1">
    <location>
        <begin position="19"/>
        <end position="78"/>
    </location>
</feature>
<reference evidence="2 3" key="1">
    <citation type="submission" date="2023-10" db="EMBL/GenBank/DDBJ databases">
        <title>Development of a sustainable strategy for remediation of hydrocarbon-contaminated territories based on the waste exchange concept.</title>
        <authorList>
            <person name="Krivoruchko A."/>
        </authorList>
    </citation>
    <scope>NUCLEOTIDE SEQUENCE [LARGE SCALE GENOMIC DNA]</scope>
    <source>
        <strain evidence="2 3">IEGM 1327</strain>
    </source>
</reference>
<gene>
    <name evidence="2" type="ORF">R3P93_09330</name>
</gene>
<dbReference type="SMART" id="SM00530">
    <property type="entry name" value="HTH_XRE"/>
    <property type="match status" value="1"/>
</dbReference>
<dbReference type="InterPro" id="IPR001387">
    <property type="entry name" value="Cro/C1-type_HTH"/>
</dbReference>
<dbReference type="SUPFAM" id="SSF47413">
    <property type="entry name" value="lambda repressor-like DNA-binding domains"/>
    <property type="match status" value="1"/>
</dbReference>
<name>A0ABU4D042_9NOCA</name>
<dbReference type="Proteomes" id="UP001186104">
    <property type="component" value="Unassembled WGS sequence"/>
</dbReference>
<evidence type="ECO:0000259" key="1">
    <source>
        <dbReference type="PROSITE" id="PS50943"/>
    </source>
</evidence>
<proteinExistence type="predicted"/>
<dbReference type="EMBL" id="JAWLKF010000004">
    <property type="protein sequence ID" value="MDV6302756.1"/>
    <property type="molecule type" value="Genomic_DNA"/>
</dbReference>